<gene>
    <name evidence="7" type="ORF">CIB87_28135</name>
</gene>
<feature type="coiled-coil region" evidence="2">
    <location>
        <begin position="60"/>
        <end position="94"/>
    </location>
</feature>
<comment type="similarity">
    <text evidence="1">Belongs to the transglycosylase Slt family.</text>
</comment>
<dbReference type="PROSITE" id="PS00922">
    <property type="entry name" value="TRANSGLYCOSYLASE"/>
    <property type="match status" value="1"/>
</dbReference>
<evidence type="ECO:0000313" key="7">
    <source>
        <dbReference type="EMBL" id="AXI32660.1"/>
    </source>
</evidence>
<dbReference type="InterPro" id="IPR010090">
    <property type="entry name" value="Phage_tape_meas"/>
</dbReference>
<sequence>MNDQELASMVVDIDLQGTGTFAQNIGKINRANRLYDSSIQAITAGTKNFEQSLDDMNKVSVLTEKKLQAQKAKAEELRRQYDQLSQQKGKDAKETAKLAKETENLLIRYNKSVAQVKRTEMALGALNSKIQEQSSEFKQVSKDADKAFSSIQDDLKVLNSEYGKTAASMVKMGSESEHLYQQSQHLEKVLGLEKQAVEELRKKYEAAKREKGEDAKATKDSLVELNQAISRMNKTAHALNDLNHKIDDSKKTWTVFGRTVSASSEKLDAARERMEGMRGAIKAGLVAGAAAGGFGMLKLASDVDSSQKRIQGQLGVTGAEAKKLNGITQSLWKEGFGENMGEVRQGLIQVRQNIKGLNSGDLKQVTKDSLTLAEVFDADVNEVTRAGSNVMKGFGTSSKEAFDLMAWGAQNGLNFSNEMFDNLSEYAPLYKKMGFSATEYFQLLKKGTDSGVYNLDYINDAMKEFQIRVKDGSKGVAEGFGQLSSKTQQVWSDFNDGKATVKDVHNAVINDLKNMDDQVAANQIGVALYGTKFEDLQADSMYALGNIDGAIKGVKGSMDKASESNENLARRAKALFRDFISDLAPLGNSLLDVGERLLPKVEKGINTVTGAFNSMSPAAQTTVVALGGISTVAGPLLMGLGGIVRLGGPLIGMLAGTGAAAGTAAGGAGLLGGALTALTGPIGLGITGLAAYTAGTIALYKNWDLVNEKLSQNPFLKALAYMNPVTSSMLNLVGGIKKVQSMYDEVIPKTNLFSDAVSKSTQKAVSAYMKMDEQASMSLMSMYAKQQTITDQNMSSMMSKYDNMTNTILTKLDSRYTQQLAKSQKLFADSSALTAKEEAKILKDMDVKNEEKRAKVQAYEDKIKGIYQKAKDEKRAITESEYLTIKGIQEQMRTTAVQTLSKSEAEQKMILGRLESESGNITARQAAKVIQNSYKQKTESVKHANAQYKETVHNIEYMRDVTGSISAQQAKKLISEAKQTKDKSVAHAETMHQRVVEEAKSQAKGHGKWIDDETGKVANGWDKMWSKVSDTWDKILGIFGIESKSKNVHKKGDNTGGYEVNSGGRATGTPNGGIPYDQVALTGEEGPELHLDGKTGQLGILGARGPEYAFLSKGSSVLPAHHTRNALKKYGFSDGKMPAYKDGVGIGNFDDIMAGPEALWNKVSSKVGLSDGVLPKWFTSATGSITNRIKDAAISKIQGLIDDWMLDFGGEGSYTGIGGYYLNKPFRITTNFTPNGNKKDKVHKGGVHKGLDLAAPLGTPIKSLTDGIVKQILVGNKTAGNGVRIQTGADLLSYIHMASTPTVKNGQKVKEGQVIGYVGSTGFSTGPHLDLKIKRNGSYINPLTYLQGKADGGGGMKMGGSFAGKYASIINAAGKKYGISPALIAGIIKQESQFNPNARSYVGATGLMQLMPATARSMGVKNPRDPSQNIMGGTKYIAQMLRGQRGNVKLALAAYNAGPGNVAKYHGIPPFKETQNYVRKVYSNYQGYLKSGIGGFAKGGKVKNRQLAELGENGYEEYVLTTEPRYRNRSLALLQELMPKLGLFNPIPRVPSTLSNQQSITNNTNKVTNATSIDNEAIFLLKEQNELLRLYLAQDSTISVIIDNKDIAKGTYKHITELQGRAANSKKKFGGK</sequence>
<dbReference type="CDD" id="cd00254">
    <property type="entry name" value="LT-like"/>
    <property type="match status" value="1"/>
</dbReference>
<evidence type="ECO:0000256" key="3">
    <source>
        <dbReference type="SAM" id="MobiDB-lite"/>
    </source>
</evidence>
<dbReference type="GO" id="GO:0016020">
    <property type="term" value="C:membrane"/>
    <property type="evidence" value="ECO:0007669"/>
    <property type="project" value="InterPro"/>
</dbReference>
<dbReference type="InterPro" id="IPR008258">
    <property type="entry name" value="Transglycosylase_SLT_dom_1"/>
</dbReference>
<dbReference type="Gene3D" id="2.70.70.10">
    <property type="entry name" value="Glucose Permease (Domain IIA)"/>
    <property type="match status" value="1"/>
</dbReference>
<feature type="domain" description="M23ase beta-sheet core" evidence="5">
    <location>
        <begin position="1247"/>
        <end position="1342"/>
    </location>
</feature>
<feature type="coiled-coil region" evidence="2">
    <location>
        <begin position="842"/>
        <end position="869"/>
    </location>
</feature>
<organism evidence="7 8">
    <name type="scientific">Priestia megaterium</name>
    <name type="common">Bacillus megaterium</name>
    <dbReference type="NCBI Taxonomy" id="1404"/>
    <lineage>
        <taxon>Bacteria</taxon>
        <taxon>Bacillati</taxon>
        <taxon>Bacillota</taxon>
        <taxon>Bacilli</taxon>
        <taxon>Bacillales</taxon>
        <taxon>Bacillaceae</taxon>
        <taxon>Priestia</taxon>
    </lineage>
</organism>
<evidence type="ECO:0000313" key="8">
    <source>
        <dbReference type="Proteomes" id="UP000253834"/>
    </source>
</evidence>
<dbReference type="InterPro" id="IPR000189">
    <property type="entry name" value="Transglyc_AS"/>
</dbReference>
<dbReference type="Gene3D" id="1.10.530.10">
    <property type="match status" value="1"/>
</dbReference>
<dbReference type="RefSeq" id="WP_114897341.1">
    <property type="nucleotide sequence ID" value="NZ_CP022674.1"/>
</dbReference>
<accession>A0AA86I674</accession>
<dbReference type="InterPro" id="IPR011055">
    <property type="entry name" value="Dup_hybrid_motif"/>
</dbReference>
<dbReference type="PANTHER" id="PTHR37423">
    <property type="entry name" value="SOLUBLE LYTIC MUREIN TRANSGLYCOSYLASE-RELATED"/>
    <property type="match status" value="1"/>
</dbReference>
<evidence type="ECO:0000259" key="4">
    <source>
        <dbReference type="Pfam" id="PF01464"/>
    </source>
</evidence>
<evidence type="ECO:0000256" key="1">
    <source>
        <dbReference type="ARBA" id="ARBA00007734"/>
    </source>
</evidence>
<proteinExistence type="inferred from homology"/>
<feature type="coiled-coil region" evidence="2">
    <location>
        <begin position="190"/>
        <end position="242"/>
    </location>
</feature>
<evidence type="ECO:0000259" key="5">
    <source>
        <dbReference type="Pfam" id="PF01551"/>
    </source>
</evidence>
<dbReference type="GO" id="GO:0008933">
    <property type="term" value="F:peptidoglycan lytic transglycosylase activity"/>
    <property type="evidence" value="ECO:0007669"/>
    <property type="project" value="InterPro"/>
</dbReference>
<feature type="domain" description="Transglycosylase SLT" evidence="4">
    <location>
        <begin position="1369"/>
        <end position="1477"/>
    </location>
</feature>
<dbReference type="EMBL" id="CP022674">
    <property type="protein sequence ID" value="AXI32660.1"/>
    <property type="molecule type" value="Genomic_DNA"/>
</dbReference>
<dbReference type="Pfam" id="PF01551">
    <property type="entry name" value="Peptidase_M23"/>
    <property type="match status" value="1"/>
</dbReference>
<feature type="region of interest" description="Disordered" evidence="3">
    <location>
        <begin position="1048"/>
        <end position="1076"/>
    </location>
</feature>
<dbReference type="GO" id="GO:0000270">
    <property type="term" value="P:peptidoglycan metabolic process"/>
    <property type="evidence" value="ECO:0007669"/>
    <property type="project" value="InterPro"/>
</dbReference>
<protein>
    <recommendedName>
        <fullName evidence="9">Phage tail tape measure protein</fullName>
    </recommendedName>
</protein>
<dbReference type="InterPro" id="IPR016047">
    <property type="entry name" value="M23ase_b-sheet_dom"/>
</dbReference>
<feature type="domain" description="Phage tail tape measure protein" evidence="6">
    <location>
        <begin position="336"/>
        <end position="530"/>
    </location>
</feature>
<dbReference type="Proteomes" id="UP000253834">
    <property type="component" value="Chromosome"/>
</dbReference>
<dbReference type="CDD" id="cd12797">
    <property type="entry name" value="M23_peptidase"/>
    <property type="match status" value="1"/>
</dbReference>
<dbReference type="SUPFAM" id="SSF53955">
    <property type="entry name" value="Lysozyme-like"/>
    <property type="match status" value="1"/>
</dbReference>
<dbReference type="Pfam" id="PF10145">
    <property type="entry name" value="PhageMin_Tail"/>
    <property type="match status" value="1"/>
</dbReference>
<evidence type="ECO:0000259" key="6">
    <source>
        <dbReference type="Pfam" id="PF10145"/>
    </source>
</evidence>
<dbReference type="PANTHER" id="PTHR37423:SF2">
    <property type="entry name" value="MEMBRANE-BOUND LYTIC MUREIN TRANSGLYCOSYLASE C"/>
    <property type="match status" value="1"/>
</dbReference>
<evidence type="ECO:0008006" key="9">
    <source>
        <dbReference type="Google" id="ProtNLM"/>
    </source>
</evidence>
<reference evidence="7 8" key="1">
    <citation type="submission" date="2017-07" db="EMBL/GenBank/DDBJ databases">
        <title>Isolation and development of strain Bacillus megaterium SR7 for enhanced growth and metabolite production under supercritical carbon dioxide.</title>
        <authorList>
            <person name="Freedman A.J.E."/>
            <person name="Peet K.C."/>
            <person name="Boock J.T."/>
            <person name="Penn K."/>
            <person name="Prather K.L.J."/>
            <person name="Thompson J.R."/>
        </authorList>
    </citation>
    <scope>NUCLEOTIDE SEQUENCE [LARGE SCALE GENOMIC DNA]</scope>
    <source>
        <strain evidence="7 8">SR7</strain>
    </source>
</reference>
<dbReference type="InterPro" id="IPR023346">
    <property type="entry name" value="Lysozyme-like_dom_sf"/>
</dbReference>
<dbReference type="Pfam" id="PF01464">
    <property type="entry name" value="SLT"/>
    <property type="match status" value="1"/>
</dbReference>
<dbReference type="SUPFAM" id="SSF51261">
    <property type="entry name" value="Duplicated hybrid motif"/>
    <property type="match status" value="1"/>
</dbReference>
<keyword evidence="2" id="KW-0175">Coiled coil</keyword>
<evidence type="ECO:0000256" key="2">
    <source>
        <dbReference type="SAM" id="Coils"/>
    </source>
</evidence>
<name>A0AA86I674_PRIMG</name>